<dbReference type="OrthoDB" id="2656954at2759"/>
<accession>A0A0C9VFM0</accession>
<evidence type="ECO:0000256" key="1">
    <source>
        <dbReference type="SAM" id="Coils"/>
    </source>
</evidence>
<keyword evidence="1" id="KW-0175">Coiled coil</keyword>
<dbReference type="Gene3D" id="1.20.1280.50">
    <property type="match status" value="1"/>
</dbReference>
<gene>
    <name evidence="3" type="ORF">HYDPIDRAFT_55452</name>
</gene>
<dbReference type="Proteomes" id="UP000053820">
    <property type="component" value="Unassembled WGS sequence"/>
</dbReference>
<dbReference type="HOGENOM" id="CLU_018544_3_0_1"/>
<feature type="non-terminal residue" evidence="3">
    <location>
        <position position="166"/>
    </location>
</feature>
<name>A0A0C9VFM0_9AGAM</name>
<keyword evidence="4" id="KW-1185">Reference proteome</keyword>
<protein>
    <submittedName>
        <fullName evidence="3">Unplaced genomic scaffold scaffold_13, whole genome shotgun sequence</fullName>
    </submittedName>
</protein>
<sequence>QPTFSSLFCTNFSPSDDQSLGIKSLIKKQEHQLSNIKDEVERLKKSLTEMERCQAEAEGLLMNLHATLSPIKRMPPEIMSEIFERCLLPKDCPDWVFKGRSDEAPLLLGRVCSSWRRISRATPQLWRDIHLNICDGRYSDELRIDTLPVLQTWLKHSGALPLNLAI</sequence>
<reference evidence="3 4" key="1">
    <citation type="submission" date="2014-04" db="EMBL/GenBank/DDBJ databases">
        <title>Evolutionary Origins and Diversification of the Mycorrhizal Mutualists.</title>
        <authorList>
            <consortium name="DOE Joint Genome Institute"/>
            <consortium name="Mycorrhizal Genomics Consortium"/>
            <person name="Kohler A."/>
            <person name="Kuo A."/>
            <person name="Nagy L.G."/>
            <person name="Floudas D."/>
            <person name="Copeland A."/>
            <person name="Barry K.W."/>
            <person name="Cichocki N."/>
            <person name="Veneault-Fourrey C."/>
            <person name="LaButti K."/>
            <person name="Lindquist E.A."/>
            <person name="Lipzen A."/>
            <person name="Lundell T."/>
            <person name="Morin E."/>
            <person name="Murat C."/>
            <person name="Riley R."/>
            <person name="Ohm R."/>
            <person name="Sun H."/>
            <person name="Tunlid A."/>
            <person name="Henrissat B."/>
            <person name="Grigoriev I.V."/>
            <person name="Hibbett D.S."/>
            <person name="Martin F."/>
        </authorList>
    </citation>
    <scope>NUCLEOTIDE SEQUENCE [LARGE SCALE GENOMIC DNA]</scope>
    <source>
        <strain evidence="3 4">MD-312</strain>
    </source>
</reference>
<proteinExistence type="predicted"/>
<organism evidence="3 4">
    <name type="scientific">Hydnomerulius pinastri MD-312</name>
    <dbReference type="NCBI Taxonomy" id="994086"/>
    <lineage>
        <taxon>Eukaryota</taxon>
        <taxon>Fungi</taxon>
        <taxon>Dikarya</taxon>
        <taxon>Basidiomycota</taxon>
        <taxon>Agaricomycotina</taxon>
        <taxon>Agaricomycetes</taxon>
        <taxon>Agaricomycetidae</taxon>
        <taxon>Boletales</taxon>
        <taxon>Boletales incertae sedis</taxon>
        <taxon>Leucogyrophana</taxon>
    </lineage>
</organism>
<evidence type="ECO:0000313" key="4">
    <source>
        <dbReference type="Proteomes" id="UP000053820"/>
    </source>
</evidence>
<dbReference type="AlphaFoldDB" id="A0A0C9VFM0"/>
<dbReference type="EMBL" id="KN839847">
    <property type="protein sequence ID" value="KIJ64329.1"/>
    <property type="molecule type" value="Genomic_DNA"/>
</dbReference>
<evidence type="ECO:0000313" key="3">
    <source>
        <dbReference type="EMBL" id="KIJ64329.1"/>
    </source>
</evidence>
<evidence type="ECO:0000259" key="2">
    <source>
        <dbReference type="Pfam" id="PF12937"/>
    </source>
</evidence>
<feature type="coiled-coil region" evidence="1">
    <location>
        <begin position="26"/>
        <end position="56"/>
    </location>
</feature>
<dbReference type="Pfam" id="PF12937">
    <property type="entry name" value="F-box-like"/>
    <property type="match status" value="1"/>
</dbReference>
<dbReference type="InterPro" id="IPR001810">
    <property type="entry name" value="F-box_dom"/>
</dbReference>
<feature type="non-terminal residue" evidence="3">
    <location>
        <position position="1"/>
    </location>
</feature>
<feature type="domain" description="F-box" evidence="2">
    <location>
        <begin position="72"/>
        <end position="131"/>
    </location>
</feature>